<gene>
    <name evidence="4" type="primary">ABSGL_00890.1 scaffold 958</name>
</gene>
<organism evidence="4">
    <name type="scientific">Absidia glauca</name>
    <name type="common">Pin mould</name>
    <dbReference type="NCBI Taxonomy" id="4829"/>
    <lineage>
        <taxon>Eukaryota</taxon>
        <taxon>Fungi</taxon>
        <taxon>Fungi incertae sedis</taxon>
        <taxon>Mucoromycota</taxon>
        <taxon>Mucoromycotina</taxon>
        <taxon>Mucoromycetes</taxon>
        <taxon>Mucorales</taxon>
        <taxon>Cunninghamellaceae</taxon>
        <taxon>Absidia</taxon>
    </lineage>
</organism>
<evidence type="ECO:0000313" key="4">
    <source>
        <dbReference type="EMBL" id="SAL95561.1"/>
    </source>
</evidence>
<feature type="region of interest" description="Disordered" evidence="1">
    <location>
        <begin position="728"/>
        <end position="747"/>
    </location>
</feature>
<dbReference type="SUPFAM" id="SSF54695">
    <property type="entry name" value="POZ domain"/>
    <property type="match status" value="1"/>
</dbReference>
<dbReference type="STRING" id="4829.A0A168KVW6"/>
<feature type="compositionally biased region" description="Low complexity" evidence="1">
    <location>
        <begin position="865"/>
        <end position="886"/>
    </location>
</feature>
<dbReference type="Pfam" id="PF00651">
    <property type="entry name" value="BTB"/>
    <property type="match status" value="1"/>
</dbReference>
<sequence length="937" mass="103074">MVSIRQQDTPNVILVLGSDHFDSTTHNRRHPCRSSSSASSTPSPPSSPIKDRLEEEHNNERTRWPCHKHVLSKHSHYFQAMFTCDFEESGATIIFMPRGIFSSAKTLDRILHYMYHSTLGDLEDTTDDSSDTSSSSDATTIDLTLQQLTRYQDLYAAADYLGMAELCGYLADKLAELAHHCTCYCDSCAYVVPSLFAFSEPRAQNQDDPSMMKLTEAALAIMTFDPEKALVSFWTCPSMIDVLWSLYCSPHNDYAPPSLDNPLTQSLLNHISKTSAIESLHGCYIGTRPLLALDDEHDVILHATFKAARAKATRTIATHFDFYCSKYPTLLSCIDGIIYSSSFLEYLLMRTIHDQMTPENAGTLYQGVVRHLLARHAVQHSSHLKKIFGTIKEEIIHYIFYHAKEIRACGGVASLDDHLLDCLVQDVALPLDRLLKTTDASHTHQPSLQQQQQKQSWMRFLMKKKPSPKQYAPAYNIAKFDEMNEKPSSYDDLDEEDGPCQTTPHKPWSLRTWMLRWNKTYQMEIHTVAVGRRVELIHRPVLTTGTVAFVAPSNGTTTNCTPTGCQAICNPGCGANKTCVVGTMKSCGVCPSSSCLDNALLGLPSTGDASSTGSDSNGGPDGGMIGGIVGGLVGGGLVLAGALFFLFRHKKQKKHGLPFIVSRSRLDMNSSMAMSNTESRPRTIVHSPSPIMSTSLASLSSYQRQQHHLEQRQQHTGTHLRPISSATTATSELDDDDDHSSLSSISQRGSTMVASVVGLAQLQQQQQQRQLQQQQQASKSAQAFQVTRVKPQIMRVNTVRVMDEGGSSSNVGGSNNGGLSRSGSVRTVLTRDNSITSNLSRSNTAPSRRPFSNSTMDPQRTTMYSTSSTISPESSPTTATAFRPSLLPLPPSSPKRTSAPILLSAGTTESNPFHDRHSVIEQNDDDDDDPSTKQTAP</sequence>
<feature type="compositionally biased region" description="Basic and acidic residues" evidence="1">
    <location>
        <begin position="49"/>
        <end position="61"/>
    </location>
</feature>
<dbReference type="PROSITE" id="PS50097">
    <property type="entry name" value="BTB"/>
    <property type="match status" value="1"/>
</dbReference>
<evidence type="ECO:0000256" key="1">
    <source>
        <dbReference type="SAM" id="MobiDB-lite"/>
    </source>
</evidence>
<feature type="region of interest" description="Disordered" evidence="1">
    <location>
        <begin position="802"/>
        <end position="937"/>
    </location>
</feature>
<dbReference type="EMBL" id="LT550334">
    <property type="protein sequence ID" value="SAL95561.1"/>
    <property type="molecule type" value="Genomic_DNA"/>
</dbReference>
<dbReference type="SMART" id="SM00225">
    <property type="entry name" value="BTB"/>
    <property type="match status" value="1"/>
</dbReference>
<feature type="region of interest" description="Disordered" evidence="1">
    <location>
        <begin position="20"/>
        <end position="61"/>
    </location>
</feature>
<evidence type="ECO:0000256" key="2">
    <source>
        <dbReference type="SAM" id="Phobius"/>
    </source>
</evidence>
<dbReference type="InParanoid" id="A0A168KVW6"/>
<evidence type="ECO:0000313" key="5">
    <source>
        <dbReference type="Proteomes" id="UP000078561"/>
    </source>
</evidence>
<dbReference type="InterPro" id="IPR011333">
    <property type="entry name" value="SKP1/BTB/POZ_sf"/>
</dbReference>
<dbReference type="PANTHER" id="PTHR24413">
    <property type="entry name" value="SPECKLE-TYPE POZ PROTEIN"/>
    <property type="match status" value="1"/>
</dbReference>
<feature type="region of interest" description="Disordered" evidence="1">
    <location>
        <begin position="671"/>
        <end position="690"/>
    </location>
</feature>
<accession>A0A168KVW6</accession>
<feature type="transmembrane region" description="Helical" evidence="2">
    <location>
        <begin position="624"/>
        <end position="647"/>
    </location>
</feature>
<dbReference type="InterPro" id="IPR000210">
    <property type="entry name" value="BTB/POZ_dom"/>
</dbReference>
<dbReference type="OrthoDB" id="2130750at2759"/>
<feature type="compositionally biased region" description="Low complexity" evidence="1">
    <location>
        <begin position="805"/>
        <end position="826"/>
    </location>
</feature>
<feature type="region of interest" description="Disordered" evidence="1">
    <location>
        <begin position="699"/>
        <end position="721"/>
    </location>
</feature>
<proteinExistence type="predicted"/>
<keyword evidence="5" id="KW-1185">Reference proteome</keyword>
<feature type="domain" description="BTB" evidence="3">
    <location>
        <begin position="67"/>
        <end position="123"/>
    </location>
</feature>
<protein>
    <recommendedName>
        <fullName evidence="3">BTB domain-containing protein</fullName>
    </recommendedName>
</protein>
<evidence type="ECO:0000259" key="3">
    <source>
        <dbReference type="PROSITE" id="PS50097"/>
    </source>
</evidence>
<keyword evidence="2" id="KW-0812">Transmembrane</keyword>
<name>A0A168KVW6_ABSGL</name>
<reference evidence="4" key="1">
    <citation type="submission" date="2016-04" db="EMBL/GenBank/DDBJ databases">
        <authorList>
            <person name="Evans L.H."/>
            <person name="Alamgir A."/>
            <person name="Owens N."/>
            <person name="Weber N.D."/>
            <person name="Virtaneva K."/>
            <person name="Barbian K."/>
            <person name="Babar A."/>
            <person name="Rosenke K."/>
        </authorList>
    </citation>
    <scope>NUCLEOTIDE SEQUENCE [LARGE SCALE GENOMIC DNA]</scope>
    <source>
        <strain evidence="4">CBS 101.48</strain>
    </source>
</reference>
<feature type="compositionally biased region" description="Polar residues" evidence="1">
    <location>
        <begin position="830"/>
        <end position="864"/>
    </location>
</feature>
<dbReference type="Gene3D" id="3.30.710.10">
    <property type="entry name" value="Potassium Channel Kv1.1, Chain A"/>
    <property type="match status" value="1"/>
</dbReference>
<dbReference type="AlphaFoldDB" id="A0A168KVW6"/>
<dbReference type="CDD" id="cd18186">
    <property type="entry name" value="BTB_POZ_ZBTB_KLHL-like"/>
    <property type="match status" value="1"/>
</dbReference>
<dbReference type="Proteomes" id="UP000078561">
    <property type="component" value="Unassembled WGS sequence"/>
</dbReference>
<keyword evidence="2" id="KW-1133">Transmembrane helix</keyword>
<keyword evidence="2" id="KW-0472">Membrane</keyword>